<gene>
    <name evidence="1" type="ORF">ANN_03166</name>
</gene>
<proteinExistence type="predicted"/>
<organism evidence="1 2">
    <name type="scientific">Periplaneta americana</name>
    <name type="common">American cockroach</name>
    <name type="synonym">Blatta americana</name>
    <dbReference type="NCBI Taxonomy" id="6978"/>
    <lineage>
        <taxon>Eukaryota</taxon>
        <taxon>Metazoa</taxon>
        <taxon>Ecdysozoa</taxon>
        <taxon>Arthropoda</taxon>
        <taxon>Hexapoda</taxon>
        <taxon>Insecta</taxon>
        <taxon>Pterygota</taxon>
        <taxon>Neoptera</taxon>
        <taxon>Polyneoptera</taxon>
        <taxon>Dictyoptera</taxon>
        <taxon>Blattodea</taxon>
        <taxon>Blattoidea</taxon>
        <taxon>Blattidae</taxon>
        <taxon>Blattinae</taxon>
        <taxon>Periplaneta</taxon>
    </lineage>
</organism>
<evidence type="ECO:0000313" key="2">
    <source>
        <dbReference type="Proteomes" id="UP001148838"/>
    </source>
</evidence>
<protein>
    <submittedName>
        <fullName evidence="1">Uncharacterized protein</fullName>
    </submittedName>
</protein>
<dbReference type="Proteomes" id="UP001148838">
    <property type="component" value="Unassembled WGS sequence"/>
</dbReference>
<keyword evidence="2" id="KW-1185">Reference proteome</keyword>
<evidence type="ECO:0000313" key="1">
    <source>
        <dbReference type="EMBL" id="KAJ4451696.1"/>
    </source>
</evidence>
<name>A0ABQ8U0Z2_PERAM</name>
<sequence>MGSIPAWTDYLVRFISEVILNRKVNVRLGPIVTVLEDYMKCNYPEAKREPLEGKYEYPESYSSFKVIIHNDNLDKACRNTLPGNLASEGPHKCGMRSMSAMDPITDTTCLSIYVHARKRTLPGGAPSDYHLFEPMKSGIRVQKNSPDKGAINAAVIKWLASVGSDFYKLSMQALVHRWQKSITNGILQAKLSSDSSIPLLLPCSKRESMLGMGAYVICTRQSRPLVSAH</sequence>
<reference evidence="1 2" key="1">
    <citation type="journal article" date="2022" name="Allergy">
        <title>Genome assembly and annotation of Periplaneta americana reveal a comprehensive cockroach allergen profile.</title>
        <authorList>
            <person name="Wang L."/>
            <person name="Xiong Q."/>
            <person name="Saelim N."/>
            <person name="Wang L."/>
            <person name="Nong W."/>
            <person name="Wan A.T."/>
            <person name="Shi M."/>
            <person name="Liu X."/>
            <person name="Cao Q."/>
            <person name="Hui J.H.L."/>
            <person name="Sookrung N."/>
            <person name="Leung T.F."/>
            <person name="Tungtrongchitr A."/>
            <person name="Tsui S.K.W."/>
        </authorList>
    </citation>
    <scope>NUCLEOTIDE SEQUENCE [LARGE SCALE GENOMIC DNA]</scope>
    <source>
        <strain evidence="1">PWHHKU_190912</strain>
    </source>
</reference>
<comment type="caution">
    <text evidence="1">The sequence shown here is derived from an EMBL/GenBank/DDBJ whole genome shotgun (WGS) entry which is preliminary data.</text>
</comment>
<dbReference type="EMBL" id="JAJSOF020000001">
    <property type="protein sequence ID" value="KAJ4451696.1"/>
    <property type="molecule type" value="Genomic_DNA"/>
</dbReference>
<accession>A0ABQ8U0Z2</accession>